<keyword evidence="3 4" id="KW-0418">Kinase</keyword>
<comment type="similarity">
    <text evidence="1 4">Belongs to the carbohydrate kinase PfkB family.</text>
</comment>
<evidence type="ECO:0000256" key="4">
    <source>
        <dbReference type="RuleBase" id="RU003704"/>
    </source>
</evidence>
<reference evidence="6 7" key="1">
    <citation type="submission" date="2017-09" db="EMBL/GenBank/DDBJ databases">
        <title>Bacterial strain isolated from the female urinary microbiota.</title>
        <authorList>
            <person name="Thomas-White K."/>
            <person name="Kumar N."/>
            <person name="Forster S."/>
            <person name="Putonti C."/>
            <person name="Lawley T."/>
            <person name="Wolfe A.J."/>
        </authorList>
    </citation>
    <scope>NUCLEOTIDE SEQUENCE [LARGE SCALE GENOMIC DNA]</scope>
    <source>
        <strain evidence="6 7">UMB0744</strain>
    </source>
</reference>
<protein>
    <recommendedName>
        <fullName evidence="5">Carbohydrate kinase PfkB domain-containing protein</fullName>
    </recommendedName>
</protein>
<comment type="caution">
    <text evidence="6">The sequence shown here is derived from an EMBL/GenBank/DDBJ whole genome shotgun (WGS) entry which is preliminary data.</text>
</comment>
<keyword evidence="2 4" id="KW-0808">Transferase</keyword>
<dbReference type="PANTHER" id="PTHR10584:SF157">
    <property type="entry name" value="SULFOFRUCTOSE KINASE"/>
    <property type="match status" value="1"/>
</dbReference>
<evidence type="ECO:0000313" key="6">
    <source>
        <dbReference type="EMBL" id="PMB89557.1"/>
    </source>
</evidence>
<dbReference type="InterPro" id="IPR002139">
    <property type="entry name" value="Ribo/fructo_kinase"/>
</dbReference>
<gene>
    <name evidence="6" type="ORF">CJ240_07355</name>
</gene>
<dbReference type="EMBL" id="PNGC01000002">
    <property type="protein sequence ID" value="PMB89557.1"/>
    <property type="molecule type" value="Genomic_DNA"/>
</dbReference>
<proteinExistence type="inferred from homology"/>
<dbReference type="InterPro" id="IPR029056">
    <property type="entry name" value="Ribokinase-like"/>
</dbReference>
<evidence type="ECO:0000259" key="5">
    <source>
        <dbReference type="Pfam" id="PF00294"/>
    </source>
</evidence>
<dbReference type="Gene3D" id="3.40.1190.20">
    <property type="match status" value="1"/>
</dbReference>
<dbReference type="InterPro" id="IPR011611">
    <property type="entry name" value="PfkB_dom"/>
</dbReference>
<accession>A0ABX4UQ67</accession>
<evidence type="ECO:0000256" key="3">
    <source>
        <dbReference type="ARBA" id="ARBA00022777"/>
    </source>
</evidence>
<feature type="domain" description="Carbohydrate kinase PfkB" evidence="5">
    <location>
        <begin position="50"/>
        <end position="337"/>
    </location>
</feature>
<organism evidence="6 7">
    <name type="scientific">Varibaculum cambriense</name>
    <dbReference type="NCBI Taxonomy" id="184870"/>
    <lineage>
        <taxon>Bacteria</taxon>
        <taxon>Bacillati</taxon>
        <taxon>Actinomycetota</taxon>
        <taxon>Actinomycetes</taxon>
        <taxon>Actinomycetales</taxon>
        <taxon>Actinomycetaceae</taxon>
        <taxon>Varibaculum</taxon>
    </lineage>
</organism>
<dbReference type="Pfam" id="PF00294">
    <property type="entry name" value="PfkB"/>
    <property type="match status" value="1"/>
</dbReference>
<dbReference type="InterPro" id="IPR002173">
    <property type="entry name" value="Carboh/pur_kinase_PfkB_CS"/>
</dbReference>
<dbReference type="PANTHER" id="PTHR10584">
    <property type="entry name" value="SUGAR KINASE"/>
    <property type="match status" value="1"/>
</dbReference>
<evidence type="ECO:0000256" key="2">
    <source>
        <dbReference type="ARBA" id="ARBA00022679"/>
    </source>
</evidence>
<name>A0ABX4UQ67_9ACTO</name>
<dbReference type="PROSITE" id="PS00584">
    <property type="entry name" value="PFKB_KINASES_2"/>
    <property type="match status" value="1"/>
</dbReference>
<evidence type="ECO:0000313" key="7">
    <source>
        <dbReference type="Proteomes" id="UP000243201"/>
    </source>
</evidence>
<evidence type="ECO:0000256" key="1">
    <source>
        <dbReference type="ARBA" id="ARBA00010688"/>
    </source>
</evidence>
<dbReference type="SUPFAM" id="SSF53613">
    <property type="entry name" value="Ribokinase-like"/>
    <property type="match status" value="1"/>
</dbReference>
<keyword evidence="7" id="KW-1185">Reference proteome</keyword>
<dbReference type="PRINTS" id="PR00990">
    <property type="entry name" value="RIBOKINASE"/>
</dbReference>
<sequence>MPQALTVYCNQGNTPVRVTKGKDFIVGLRAMPAIKTRCPRGSGEKVTKGLFVGLATLDVIQLVEKLPAENEKIRALDFTFAAGGPASNAAVAFAHGYSKLGAGLEDRGDAVLVTRISDDRIGELIREDLEKNHVRLKASTLPGNTSSTVATILVTQSTGDRAVVSATDQRKLAPAYSALDIEVENFDIVETDGYETDLTLEVLKRARSSGITTVLDGGSVKSYTEELLPYIDVAIVSESFASGHSSAELFDYLANFGVKYSAITRGSKEILYSADGITGTLKTCKTTVVDTLGAGDFFHGGFVKALGKQALTAETFLNALAKASRIAALSIQSFGTRKWLAEN</sequence>
<dbReference type="Proteomes" id="UP000243201">
    <property type="component" value="Unassembled WGS sequence"/>
</dbReference>